<keyword evidence="4" id="KW-0346">Stress response</keyword>
<dbReference type="InterPro" id="IPR019734">
    <property type="entry name" value="TPR_rpt"/>
</dbReference>
<evidence type="ECO:0000259" key="7">
    <source>
        <dbReference type="PROSITE" id="PS50076"/>
    </source>
</evidence>
<dbReference type="PANTHER" id="PTHR44943">
    <property type="entry name" value="CELLULOSE SYNTHASE OPERON PROTEIN C"/>
    <property type="match status" value="1"/>
</dbReference>
<proteinExistence type="predicted"/>
<dbReference type="Pfam" id="PF13428">
    <property type="entry name" value="TPR_14"/>
    <property type="match status" value="1"/>
</dbReference>
<feature type="region of interest" description="Disordered" evidence="6">
    <location>
        <begin position="57"/>
        <end position="82"/>
    </location>
</feature>
<evidence type="ECO:0000256" key="4">
    <source>
        <dbReference type="ARBA" id="ARBA00023016"/>
    </source>
</evidence>
<feature type="repeat" description="TPR" evidence="5">
    <location>
        <begin position="469"/>
        <end position="502"/>
    </location>
</feature>
<comment type="caution">
    <text evidence="8">The sequence shown here is derived from an EMBL/GenBank/DDBJ whole genome shotgun (WGS) entry which is preliminary data.</text>
</comment>
<keyword evidence="2" id="KW-0677">Repeat</keyword>
<dbReference type="Pfam" id="PF14559">
    <property type="entry name" value="TPR_19"/>
    <property type="match status" value="1"/>
</dbReference>
<dbReference type="PROSITE" id="PS50076">
    <property type="entry name" value="DNAJ_2"/>
    <property type="match status" value="1"/>
</dbReference>
<dbReference type="PROSITE" id="PS50005">
    <property type="entry name" value="TPR"/>
    <property type="match status" value="3"/>
</dbReference>
<dbReference type="EMBL" id="JAAFGS010000018">
    <property type="protein sequence ID" value="NGZ78227.1"/>
    <property type="molecule type" value="Genomic_DNA"/>
</dbReference>
<evidence type="ECO:0000256" key="6">
    <source>
        <dbReference type="SAM" id="MobiDB-lite"/>
    </source>
</evidence>
<dbReference type="SMART" id="SM00028">
    <property type="entry name" value="TPR"/>
    <property type="match status" value="9"/>
</dbReference>
<dbReference type="SUPFAM" id="SSF48452">
    <property type="entry name" value="TPR-like"/>
    <property type="match status" value="3"/>
</dbReference>
<gene>
    <name evidence="8" type="ORF">GYN08_23305</name>
</gene>
<dbReference type="InterPro" id="IPR051685">
    <property type="entry name" value="Ycf3/AcsC/BcsC/TPR_MFPF"/>
</dbReference>
<protein>
    <submittedName>
        <fullName evidence="8">Tetratricopeptide repeat protein</fullName>
    </submittedName>
</protein>
<organism evidence="8 9">
    <name type="scientific">Saccharibacillus alkalitolerans</name>
    <dbReference type="NCBI Taxonomy" id="2705290"/>
    <lineage>
        <taxon>Bacteria</taxon>
        <taxon>Bacillati</taxon>
        <taxon>Bacillota</taxon>
        <taxon>Bacilli</taxon>
        <taxon>Bacillales</taxon>
        <taxon>Paenibacillaceae</taxon>
        <taxon>Saccharibacillus</taxon>
    </lineage>
</organism>
<feature type="region of interest" description="Disordered" evidence="6">
    <location>
        <begin position="805"/>
        <end position="826"/>
    </location>
</feature>
<dbReference type="Pfam" id="PF13432">
    <property type="entry name" value="TPR_16"/>
    <property type="match status" value="2"/>
</dbReference>
<dbReference type="InterPro" id="IPR001623">
    <property type="entry name" value="DnaJ_domain"/>
</dbReference>
<name>A0ABX0FB94_9BACL</name>
<keyword evidence="3 5" id="KW-0802">TPR repeat</keyword>
<keyword evidence="9" id="KW-1185">Reference proteome</keyword>
<feature type="repeat" description="TPR" evidence="5">
    <location>
        <begin position="435"/>
        <end position="468"/>
    </location>
</feature>
<reference evidence="8 9" key="1">
    <citation type="submission" date="2020-01" db="EMBL/GenBank/DDBJ databases">
        <title>Polyphasic characterisation and genomic insights into a novel alkali tolerant bacterium VR-M41.</title>
        <authorList>
            <person name="Vemuluri V.R."/>
        </authorList>
    </citation>
    <scope>NUCLEOTIDE SEQUENCE [LARGE SCALE GENOMIC DNA]</scope>
    <source>
        <strain evidence="8 9">VR-M41</strain>
    </source>
</reference>
<keyword evidence="1" id="KW-0235">DNA replication</keyword>
<evidence type="ECO:0000256" key="3">
    <source>
        <dbReference type="ARBA" id="ARBA00022803"/>
    </source>
</evidence>
<feature type="domain" description="J" evidence="7">
    <location>
        <begin position="2"/>
        <end position="53"/>
    </location>
</feature>
<dbReference type="Gene3D" id="1.10.287.110">
    <property type="entry name" value="DnaJ domain"/>
    <property type="match status" value="1"/>
</dbReference>
<sequence length="826" mass="95732">MNIWAMLGIEPTSEVKAIKRAYARRLKECHPEENPESFQRIRQSYETALEEAKLMAEPDSEPALSGAELEQLRSSEPAAAEPGQEAPVTLFIRRCEELYADIARRIDPAQWQELLDDELFWPIETRERIGRELFGFLLKHPYLPKEVLRLLDGHFEWTARERRLYDDYDKAEVSLFMERFSSFWELRYDRLIADEPYDYDAFLRFREQAHYALVLNDLERAEKALKGAALLHNREPDCLRLIALFYMRNDQPESALQVLEQWLKDEPDDPQARLMHADALRRSGEWESALADYRTLLSLLPGSIHALSGIAACQEELGRLWEAKKVYEELSVRYPEDLDAQIRLLLLNDRLANELAESSEDERSGTQTLAELYLDTGRERECAELLLEAEKSQEPNADLNFLLGKALGKLERYAESEERLTRAVGQLEDNPLKRADVLKLRGLIRIALERFEEAREDLKRVLLLQPSDPEALYRFGESLRMEGRYEEALQLLNHALELASNWYYHSARGDCFYSLRRYPEALLDYLRVIQYDRGLTEAWFRAGYCFLRIGDYAHALEYFAEARRRGFPEAVLLLMAEAHFRSGDSDAAAELADAYAARYPNDQLSRVIAGDLDRASGRPEQALERYREAARLSPGDYLPARLAAEMLLRLNRDREAYGELERLVERHPNRGWAHLQRIRLLIEDRRWEEAESAIVLYTERIAPKEQDPIVLLYGGYILFRLNEHEQAIEFLEAACKVGMRRESEEYLIRCYAALGRYDRAEALASEALAADAGRPRLAEIGRALERRSDRKWKWFGRPREVELPEAEAHPALPQPAGDPLPDFHGV</sequence>
<evidence type="ECO:0000313" key="9">
    <source>
        <dbReference type="Proteomes" id="UP000800303"/>
    </source>
</evidence>
<dbReference type="CDD" id="cd06257">
    <property type="entry name" value="DnaJ"/>
    <property type="match status" value="1"/>
</dbReference>
<dbReference type="SMART" id="SM00271">
    <property type="entry name" value="DnaJ"/>
    <property type="match status" value="1"/>
</dbReference>
<dbReference type="Gene3D" id="1.25.40.10">
    <property type="entry name" value="Tetratricopeptide repeat domain"/>
    <property type="match status" value="5"/>
</dbReference>
<evidence type="ECO:0000256" key="2">
    <source>
        <dbReference type="ARBA" id="ARBA00022737"/>
    </source>
</evidence>
<evidence type="ECO:0000256" key="1">
    <source>
        <dbReference type="ARBA" id="ARBA00022705"/>
    </source>
</evidence>
<dbReference type="InterPro" id="IPR036869">
    <property type="entry name" value="J_dom_sf"/>
</dbReference>
<evidence type="ECO:0000256" key="5">
    <source>
        <dbReference type="PROSITE-ProRule" id="PRU00339"/>
    </source>
</evidence>
<accession>A0ABX0FB94</accession>
<dbReference type="Proteomes" id="UP000800303">
    <property type="component" value="Unassembled WGS sequence"/>
</dbReference>
<dbReference type="PANTHER" id="PTHR44943:SF8">
    <property type="entry name" value="TPR REPEAT-CONTAINING PROTEIN MJ0263"/>
    <property type="match status" value="1"/>
</dbReference>
<evidence type="ECO:0000313" key="8">
    <source>
        <dbReference type="EMBL" id="NGZ78227.1"/>
    </source>
</evidence>
<dbReference type="RefSeq" id="WP_166280204.1">
    <property type="nucleotide sequence ID" value="NZ_JAAFGS010000018.1"/>
</dbReference>
<dbReference type="InterPro" id="IPR011990">
    <property type="entry name" value="TPR-like_helical_dom_sf"/>
</dbReference>
<feature type="repeat" description="TPR" evidence="5">
    <location>
        <begin position="536"/>
        <end position="569"/>
    </location>
</feature>
<dbReference type="SUPFAM" id="SSF46565">
    <property type="entry name" value="Chaperone J-domain"/>
    <property type="match status" value="1"/>
</dbReference>